<feature type="transmembrane region" description="Helical" evidence="7">
    <location>
        <begin position="174"/>
        <end position="196"/>
    </location>
</feature>
<comment type="caution">
    <text evidence="8">The sequence shown here is derived from an EMBL/GenBank/DDBJ whole genome shotgun (WGS) entry which is preliminary data.</text>
</comment>
<feature type="transmembrane region" description="Helical" evidence="7">
    <location>
        <begin position="136"/>
        <end position="154"/>
    </location>
</feature>
<comment type="subcellular location">
    <subcellularLocation>
        <location evidence="1">Cell inner membrane</location>
        <topology evidence="1">Multi-pass membrane protein</topology>
    </subcellularLocation>
</comment>
<dbReference type="InterPro" id="IPR001851">
    <property type="entry name" value="ABC_transp_permease"/>
</dbReference>
<feature type="transmembrane region" description="Helical" evidence="7">
    <location>
        <begin position="30"/>
        <end position="51"/>
    </location>
</feature>
<name>A0ABW0Y534_9GAMM</name>
<feature type="transmembrane region" description="Helical" evidence="7">
    <location>
        <begin position="257"/>
        <end position="274"/>
    </location>
</feature>
<feature type="transmembrane region" description="Helical" evidence="7">
    <location>
        <begin position="306"/>
        <end position="322"/>
    </location>
</feature>
<evidence type="ECO:0000256" key="2">
    <source>
        <dbReference type="ARBA" id="ARBA00007942"/>
    </source>
</evidence>
<sequence length="333" mass="34716">MTTTTSTGQQSSLSTANSPRLQLARIWDQYGMLVVFAILFLLACALVPNFASLINMRGLGLAVSMSGMVACGMLFCLASGEFDMSVGSVVACSGVACAVAINATESITVGIFAGMAVGVLFGLINGIVVAKFKINALITTLATMQMARGVGYIISDGKAVGIVEEGFFDLGNSALLGIPTPVWLTALCFILFGLLLNKTTFGRNTLAMGGNEEAARLAGVNVVRTKIIIFAMTGLIASIAGIILASRMTSGQPMTSIGFELVVISACVLGGVSMKGGIGKISYVIAGVLILGLMENAMNLLNISPFAQYVVRGLILLAAVLFDRYKQVRKARI</sequence>
<dbReference type="Pfam" id="PF02653">
    <property type="entry name" value="BPD_transp_2"/>
    <property type="match status" value="1"/>
</dbReference>
<evidence type="ECO:0000313" key="9">
    <source>
        <dbReference type="Proteomes" id="UP001596132"/>
    </source>
</evidence>
<feature type="transmembrane region" description="Helical" evidence="7">
    <location>
        <begin position="281"/>
        <end position="300"/>
    </location>
</feature>
<reference evidence="9" key="1">
    <citation type="journal article" date="2019" name="Int. J. Syst. Evol. Microbiol.">
        <title>The Global Catalogue of Microorganisms (GCM) 10K type strain sequencing project: providing services to taxonomists for standard genome sequencing and annotation.</title>
        <authorList>
            <consortium name="The Broad Institute Genomics Platform"/>
            <consortium name="The Broad Institute Genome Sequencing Center for Infectious Disease"/>
            <person name="Wu L."/>
            <person name="Ma J."/>
        </authorList>
    </citation>
    <scope>NUCLEOTIDE SEQUENCE [LARGE SCALE GENOMIC DNA]</scope>
    <source>
        <strain evidence="9">KCTC 15012</strain>
    </source>
</reference>
<dbReference type="CDD" id="cd06579">
    <property type="entry name" value="TM_PBP1_transp_AraH_like"/>
    <property type="match status" value="1"/>
</dbReference>
<dbReference type="PANTHER" id="PTHR32196:SF37">
    <property type="entry name" value="L-ARABINOSE TRANSPORT SYSTEM PERMEASE PROTEIN ARAH"/>
    <property type="match status" value="1"/>
</dbReference>
<feature type="transmembrane region" description="Helical" evidence="7">
    <location>
        <begin position="107"/>
        <end position="129"/>
    </location>
</feature>
<keyword evidence="6 7" id="KW-0472">Membrane</keyword>
<dbReference type="Proteomes" id="UP001596132">
    <property type="component" value="Unassembled WGS sequence"/>
</dbReference>
<protein>
    <submittedName>
        <fullName evidence="8">L-arabinose ABC transporter permease AraH</fullName>
    </submittedName>
</protein>
<gene>
    <name evidence="8" type="primary">araH</name>
    <name evidence="8" type="ORF">ACFPVW_01915</name>
</gene>
<keyword evidence="4 7" id="KW-0812">Transmembrane</keyword>
<keyword evidence="9" id="KW-1185">Reference proteome</keyword>
<evidence type="ECO:0000256" key="3">
    <source>
        <dbReference type="ARBA" id="ARBA00022475"/>
    </source>
</evidence>
<dbReference type="PANTHER" id="PTHR32196">
    <property type="entry name" value="ABC TRANSPORTER PERMEASE PROTEIN YPHD-RELATED-RELATED"/>
    <property type="match status" value="1"/>
</dbReference>
<feature type="transmembrane region" description="Helical" evidence="7">
    <location>
        <begin position="227"/>
        <end position="245"/>
    </location>
</feature>
<evidence type="ECO:0000256" key="5">
    <source>
        <dbReference type="ARBA" id="ARBA00022989"/>
    </source>
</evidence>
<keyword evidence="5 7" id="KW-1133">Transmembrane helix</keyword>
<organism evidence="8 9">
    <name type="scientific">Aeromonas eucrenophila</name>
    <dbReference type="NCBI Taxonomy" id="649"/>
    <lineage>
        <taxon>Bacteria</taxon>
        <taxon>Pseudomonadati</taxon>
        <taxon>Pseudomonadota</taxon>
        <taxon>Gammaproteobacteria</taxon>
        <taxon>Aeromonadales</taxon>
        <taxon>Aeromonadaceae</taxon>
        <taxon>Aeromonas</taxon>
    </lineage>
</organism>
<evidence type="ECO:0000313" key="8">
    <source>
        <dbReference type="EMBL" id="MFC5704854.1"/>
    </source>
</evidence>
<comment type="similarity">
    <text evidence="2">Belongs to the binding-protein-dependent transport system permease family. AraH/RbsC subfamily.</text>
</comment>
<evidence type="ECO:0000256" key="4">
    <source>
        <dbReference type="ARBA" id="ARBA00022692"/>
    </source>
</evidence>
<evidence type="ECO:0000256" key="7">
    <source>
        <dbReference type="SAM" id="Phobius"/>
    </source>
</evidence>
<dbReference type="NCBIfam" id="NF008441">
    <property type="entry name" value="PRK11285.1"/>
    <property type="match status" value="1"/>
</dbReference>
<dbReference type="RefSeq" id="WP_042639460.1">
    <property type="nucleotide sequence ID" value="NZ_CDDF01000005.1"/>
</dbReference>
<keyword evidence="3" id="KW-1003">Cell membrane</keyword>
<proteinExistence type="inferred from homology"/>
<feature type="transmembrane region" description="Helical" evidence="7">
    <location>
        <begin position="57"/>
        <end position="77"/>
    </location>
</feature>
<evidence type="ECO:0000256" key="6">
    <source>
        <dbReference type="ARBA" id="ARBA00023136"/>
    </source>
</evidence>
<feature type="transmembrane region" description="Helical" evidence="7">
    <location>
        <begin position="84"/>
        <end position="101"/>
    </location>
</feature>
<evidence type="ECO:0000256" key="1">
    <source>
        <dbReference type="ARBA" id="ARBA00004429"/>
    </source>
</evidence>
<accession>A0ABW0Y534</accession>
<dbReference type="EMBL" id="JBHSPP010000005">
    <property type="protein sequence ID" value="MFC5704854.1"/>
    <property type="molecule type" value="Genomic_DNA"/>
</dbReference>